<dbReference type="Pfam" id="PF13460">
    <property type="entry name" value="NAD_binding_10"/>
    <property type="match status" value="1"/>
</dbReference>
<dbReference type="InterPro" id="IPR016040">
    <property type="entry name" value="NAD(P)-bd_dom"/>
</dbReference>
<proteinExistence type="predicted"/>
<keyword evidence="3" id="KW-1185">Reference proteome</keyword>
<accession>A0ABT1T0K7</accession>
<dbReference type="SUPFAM" id="SSF51735">
    <property type="entry name" value="NAD(P)-binding Rossmann-fold domains"/>
    <property type="match status" value="1"/>
</dbReference>
<dbReference type="PANTHER" id="PTHR48079">
    <property type="entry name" value="PROTEIN YEEZ"/>
    <property type="match status" value="1"/>
</dbReference>
<dbReference type="RefSeq" id="WP_256538039.1">
    <property type="nucleotide sequence ID" value="NZ_JANHOH010000001.1"/>
</dbReference>
<comment type="caution">
    <text evidence="2">The sequence shown here is derived from an EMBL/GenBank/DDBJ whole genome shotgun (WGS) entry which is preliminary data.</text>
</comment>
<dbReference type="PANTHER" id="PTHR48079:SF6">
    <property type="entry name" value="NAD(P)-BINDING DOMAIN-CONTAINING PROTEIN-RELATED"/>
    <property type="match status" value="1"/>
</dbReference>
<reference evidence="2 3" key="1">
    <citation type="submission" date="2022-07" db="EMBL/GenBank/DDBJ databases">
        <title>Mucilaginibacter sp. JC4.</title>
        <authorList>
            <person name="Le V."/>
            <person name="Ko S.-R."/>
            <person name="Ahn C.-Y."/>
            <person name="Oh H.-M."/>
        </authorList>
    </citation>
    <scope>NUCLEOTIDE SEQUENCE [LARGE SCALE GENOMIC DNA]</scope>
    <source>
        <strain evidence="2 3">JC4</strain>
    </source>
</reference>
<feature type="domain" description="NAD(P)-binding" evidence="1">
    <location>
        <begin position="9"/>
        <end position="161"/>
    </location>
</feature>
<dbReference type="Gene3D" id="3.40.50.720">
    <property type="entry name" value="NAD(P)-binding Rossmann-like Domain"/>
    <property type="match status" value="1"/>
</dbReference>
<evidence type="ECO:0000259" key="1">
    <source>
        <dbReference type="Pfam" id="PF13460"/>
    </source>
</evidence>
<name>A0ABT1T0K7_9SPHI</name>
<dbReference type="EMBL" id="JANHOH010000001">
    <property type="protein sequence ID" value="MCQ6957846.1"/>
    <property type="molecule type" value="Genomic_DNA"/>
</dbReference>
<evidence type="ECO:0000313" key="3">
    <source>
        <dbReference type="Proteomes" id="UP001204376"/>
    </source>
</evidence>
<dbReference type="Proteomes" id="UP001204376">
    <property type="component" value="Unassembled WGS sequence"/>
</dbReference>
<dbReference type="InterPro" id="IPR036291">
    <property type="entry name" value="NAD(P)-bd_dom_sf"/>
</dbReference>
<dbReference type="InterPro" id="IPR051783">
    <property type="entry name" value="NAD(P)-dependent_oxidoreduct"/>
</dbReference>
<protein>
    <submittedName>
        <fullName evidence="2">SDR family oxidoreductase</fullName>
    </submittedName>
</protein>
<sequence>MTVSILGCGWYGMALAKTLVANGVAVNGSTTSADKLATLTAGGITPFLINLSVDHITYDPQFFACDVLVISIPPKSRSGEGAEYASKLQRVINAIHQHGVKKVILISSTGVYADQNKEVNELTDPKPDTASGVILFEAEELFRQQTAFKTTIIRFGGLIGPGRDPGRFFAGKKDIPNGLAPVNMIHQDDCVGLTLAILDKDAFGYTFNACTPHHPPKFAFYTQAAAKSGLVIPEFLPELKEWKIISSLNVESVLGYKYQIENWYDWFAQ</sequence>
<organism evidence="2 3">
    <name type="scientific">Mucilaginibacter aquariorum</name>
    <dbReference type="NCBI Taxonomy" id="2967225"/>
    <lineage>
        <taxon>Bacteria</taxon>
        <taxon>Pseudomonadati</taxon>
        <taxon>Bacteroidota</taxon>
        <taxon>Sphingobacteriia</taxon>
        <taxon>Sphingobacteriales</taxon>
        <taxon>Sphingobacteriaceae</taxon>
        <taxon>Mucilaginibacter</taxon>
    </lineage>
</organism>
<evidence type="ECO:0000313" key="2">
    <source>
        <dbReference type="EMBL" id="MCQ6957846.1"/>
    </source>
</evidence>
<dbReference type="CDD" id="cd05266">
    <property type="entry name" value="SDR_a4"/>
    <property type="match status" value="1"/>
</dbReference>
<gene>
    <name evidence="2" type="ORF">NPE20_07755</name>
</gene>